<dbReference type="AlphaFoldDB" id="A0A5P1EMU0"/>
<dbReference type="Gramene" id="ONK65871">
    <property type="protein sequence ID" value="ONK65871"/>
    <property type="gene ID" value="A4U43_C06F1830"/>
</dbReference>
<protein>
    <submittedName>
        <fullName evidence="2">Uncharacterized protein</fullName>
    </submittedName>
</protein>
<evidence type="ECO:0000313" key="2">
    <source>
        <dbReference type="EMBL" id="ONK65871.1"/>
    </source>
</evidence>
<proteinExistence type="predicted"/>
<reference evidence="3" key="1">
    <citation type="journal article" date="2017" name="Nat. Commun.">
        <title>The asparagus genome sheds light on the origin and evolution of a young Y chromosome.</title>
        <authorList>
            <person name="Harkess A."/>
            <person name="Zhou J."/>
            <person name="Xu C."/>
            <person name="Bowers J.E."/>
            <person name="Van der Hulst R."/>
            <person name="Ayyampalayam S."/>
            <person name="Mercati F."/>
            <person name="Riccardi P."/>
            <person name="McKain M.R."/>
            <person name="Kakrana A."/>
            <person name="Tang H."/>
            <person name="Ray J."/>
            <person name="Groenendijk J."/>
            <person name="Arikit S."/>
            <person name="Mathioni S.M."/>
            <person name="Nakano M."/>
            <person name="Shan H."/>
            <person name="Telgmann-Rauber A."/>
            <person name="Kanno A."/>
            <person name="Yue Z."/>
            <person name="Chen H."/>
            <person name="Li W."/>
            <person name="Chen Y."/>
            <person name="Xu X."/>
            <person name="Zhang Y."/>
            <person name="Luo S."/>
            <person name="Chen H."/>
            <person name="Gao J."/>
            <person name="Mao Z."/>
            <person name="Pires J.C."/>
            <person name="Luo M."/>
            <person name="Kudrna D."/>
            <person name="Wing R.A."/>
            <person name="Meyers B.C."/>
            <person name="Yi K."/>
            <person name="Kong H."/>
            <person name="Lavrijsen P."/>
            <person name="Sunseri F."/>
            <person name="Falavigna A."/>
            <person name="Ye Y."/>
            <person name="Leebens-Mack J.H."/>
            <person name="Chen G."/>
        </authorList>
    </citation>
    <scope>NUCLEOTIDE SEQUENCE [LARGE SCALE GENOMIC DNA]</scope>
    <source>
        <strain evidence="3">cv. DH0086</strain>
    </source>
</reference>
<evidence type="ECO:0000313" key="3">
    <source>
        <dbReference type="Proteomes" id="UP000243459"/>
    </source>
</evidence>
<gene>
    <name evidence="2" type="ORF">A4U43_C06F1830</name>
</gene>
<name>A0A5P1EMU0_ASPOF</name>
<keyword evidence="3" id="KW-1185">Reference proteome</keyword>
<dbReference type="EMBL" id="CM007386">
    <property type="protein sequence ID" value="ONK65871.1"/>
    <property type="molecule type" value="Genomic_DNA"/>
</dbReference>
<accession>A0A5P1EMU0</accession>
<sequence length="178" mass="18592">MMFVIRHGDPTSFPFPDRRINPPPPPPRSGQESRPFAAEPAGRDSARKAGKQKTPARSTGRLPNPLPNIHQAIIGGAGCTSPTSSGISPLRQLGVRVLDAVCSTSRRVISCCLRLAAGRSTTVVASHAEAAHEEIMENAATSACWLTAPHLSRPPSCATATPGHLGLRAPKGGLTGAR</sequence>
<dbReference type="Proteomes" id="UP000243459">
    <property type="component" value="Chromosome 6"/>
</dbReference>
<organism evidence="2 3">
    <name type="scientific">Asparagus officinalis</name>
    <name type="common">Garden asparagus</name>
    <dbReference type="NCBI Taxonomy" id="4686"/>
    <lineage>
        <taxon>Eukaryota</taxon>
        <taxon>Viridiplantae</taxon>
        <taxon>Streptophyta</taxon>
        <taxon>Embryophyta</taxon>
        <taxon>Tracheophyta</taxon>
        <taxon>Spermatophyta</taxon>
        <taxon>Magnoliopsida</taxon>
        <taxon>Liliopsida</taxon>
        <taxon>Asparagales</taxon>
        <taxon>Asparagaceae</taxon>
        <taxon>Asparagoideae</taxon>
        <taxon>Asparagus</taxon>
    </lineage>
</organism>
<feature type="region of interest" description="Disordered" evidence="1">
    <location>
        <begin position="157"/>
        <end position="178"/>
    </location>
</feature>
<feature type="region of interest" description="Disordered" evidence="1">
    <location>
        <begin position="1"/>
        <end position="69"/>
    </location>
</feature>
<evidence type="ECO:0000256" key="1">
    <source>
        <dbReference type="SAM" id="MobiDB-lite"/>
    </source>
</evidence>